<keyword evidence="1" id="KW-0472">Membrane</keyword>
<reference evidence="2" key="1">
    <citation type="submission" date="2020-04" db="EMBL/GenBank/DDBJ databases">
        <authorList>
            <person name="Chiriac C."/>
            <person name="Salcher M."/>
            <person name="Ghai R."/>
            <person name="Kavagutti S V."/>
        </authorList>
    </citation>
    <scope>NUCLEOTIDE SEQUENCE</scope>
</reference>
<name>A0A6J5LC96_9CAUD</name>
<dbReference type="EMBL" id="LR796254">
    <property type="protein sequence ID" value="CAB4131901.1"/>
    <property type="molecule type" value="Genomic_DNA"/>
</dbReference>
<sequence length="233" mass="27104">MDPISLCLLAAGLVKNIQQGCDLYKQAKESFVQVKKTADEVVAIGKEVQGFWSKLAKFFNSQPKENHVKQSVAKPKKSTYVSVDETQVKVDIVKNLTEFFKIQEQLAAHIREEEEKSKTVYDPDQNHMEAALKRVMAQQQMAELEVTIRETMVYQSPPEMGALYSSVFEMREIIQEEQEGARLKEEAKERYKQWLRREKQKNFQAKSAYLIATMIFIVYLWGWFLLVRKLGRT</sequence>
<gene>
    <name evidence="2" type="ORF">UFOVP135_9</name>
</gene>
<evidence type="ECO:0000256" key="1">
    <source>
        <dbReference type="SAM" id="Phobius"/>
    </source>
</evidence>
<evidence type="ECO:0000313" key="2">
    <source>
        <dbReference type="EMBL" id="CAB4131901.1"/>
    </source>
</evidence>
<accession>A0A6J5LC96</accession>
<protein>
    <submittedName>
        <fullName evidence="2">Uncharacterized protein</fullName>
    </submittedName>
</protein>
<keyword evidence="1" id="KW-1133">Transmembrane helix</keyword>
<proteinExistence type="predicted"/>
<keyword evidence="1" id="KW-0812">Transmembrane</keyword>
<feature type="transmembrane region" description="Helical" evidence="1">
    <location>
        <begin position="207"/>
        <end position="227"/>
    </location>
</feature>
<organism evidence="2">
    <name type="scientific">uncultured Caudovirales phage</name>
    <dbReference type="NCBI Taxonomy" id="2100421"/>
    <lineage>
        <taxon>Viruses</taxon>
        <taxon>Duplodnaviria</taxon>
        <taxon>Heunggongvirae</taxon>
        <taxon>Uroviricota</taxon>
        <taxon>Caudoviricetes</taxon>
        <taxon>Peduoviridae</taxon>
        <taxon>Maltschvirus</taxon>
        <taxon>Maltschvirus maltsch</taxon>
    </lineage>
</organism>